<dbReference type="CDD" id="cd00383">
    <property type="entry name" value="trans_reg_C"/>
    <property type="match status" value="1"/>
</dbReference>
<feature type="transmembrane region" description="Helical" evidence="5">
    <location>
        <begin position="155"/>
        <end position="177"/>
    </location>
</feature>
<sequence length="749" mass="82092">MMALQQPPAPKPAARQRLGEWDVDAAGHSLHRGEHQVRLQPRLMQLLLRLMREPGEVVRREQLLDEVWGGRVVNDEVVSRAVAELRQALEDDPRSPRYIETLPKIGYRLVAACIPASVETSPKPSAPSTPPSRAAPALLDDRGLPLADPAAKRRLTFAALVVVAVVVLVAIGLAGWLPPPPGANQTAPDLRARVDRARPFATDPGFDQSARFSRDGRLIAWSASDAERNHATIWVGSRDGQTRRQLSRADAWDLSPVFVEGDTAILFVRYHVDACEIRRQELLGEQSTVIAACAPPPATSRIDVSSDGRRLVFAQRVPGTSRAGLALMDLASKDITPLTDPGEQAQIDLNPRFSSDGAQVAFFRGQHSEQWLWILPTTSPARARTLVGSNGLLYGVAWLPGDNALVLAGDLFGYRALYRVDSGTGALEFLGARGARYPDVAADGALLYEVADYQANLWHADLTASPISPRPITQSQRYNNQPVFSPDGRQLAFASNRDGLESVFVANPDGSGVRRLHLDPRQRWVRPTWRPDGKHLVVTAILNRSDGTECLPYACTSEHSALYDYDLAANRATPLEDTGADARYARYGADGTLYYLRSDDQVHTLWRIDPKGVRRLVLDANVESFDVGERELVVAVQGEAGLRVCELDARNCRTVLDGRVRDAQMLDAGQWTLHQGALYFAARLQDKTRNVQRLDLRTGQMTKVLDDVPSTLPPALAVSPDGKSLVYARNDRIVIDLFVGEPGGTPSSP</sequence>
<dbReference type="SUPFAM" id="SSF46894">
    <property type="entry name" value="C-terminal effector domain of the bipartite response regulators"/>
    <property type="match status" value="1"/>
</dbReference>
<dbReference type="Pfam" id="PF07676">
    <property type="entry name" value="PD40"/>
    <property type="match status" value="1"/>
</dbReference>
<dbReference type="InterPro" id="IPR016032">
    <property type="entry name" value="Sig_transdc_resp-reg_C-effctor"/>
</dbReference>
<dbReference type="PANTHER" id="PTHR36842:SF1">
    <property type="entry name" value="PROTEIN TOLB"/>
    <property type="match status" value="1"/>
</dbReference>
<feature type="domain" description="OmpR/PhoB-type" evidence="6">
    <location>
        <begin position="13"/>
        <end position="111"/>
    </location>
</feature>
<dbReference type="InterPro" id="IPR011659">
    <property type="entry name" value="WD40"/>
</dbReference>
<proteinExistence type="inferred from homology"/>
<feature type="region of interest" description="Disordered" evidence="4">
    <location>
        <begin position="118"/>
        <end position="137"/>
    </location>
</feature>
<dbReference type="InterPro" id="IPR011042">
    <property type="entry name" value="6-blade_b-propeller_TolB-like"/>
</dbReference>
<evidence type="ECO:0000313" key="7">
    <source>
        <dbReference type="EMBL" id="UXI67173.1"/>
    </source>
</evidence>
<evidence type="ECO:0000313" key="8">
    <source>
        <dbReference type="Proteomes" id="UP001064632"/>
    </source>
</evidence>
<comment type="similarity">
    <text evidence="1">Belongs to the TolB family.</text>
</comment>
<evidence type="ECO:0000256" key="5">
    <source>
        <dbReference type="SAM" id="Phobius"/>
    </source>
</evidence>
<evidence type="ECO:0000256" key="4">
    <source>
        <dbReference type="SAM" id="MobiDB-lite"/>
    </source>
</evidence>
<keyword evidence="5" id="KW-1133">Transmembrane helix</keyword>
<gene>
    <name evidence="7" type="ORF">N4264_20885</name>
</gene>
<dbReference type="Gene3D" id="2.120.10.30">
    <property type="entry name" value="TolB, C-terminal domain"/>
    <property type="match status" value="3"/>
</dbReference>
<dbReference type="SMART" id="SM00862">
    <property type="entry name" value="Trans_reg_C"/>
    <property type="match status" value="1"/>
</dbReference>
<evidence type="ECO:0000256" key="2">
    <source>
        <dbReference type="ARBA" id="ARBA00023125"/>
    </source>
</evidence>
<keyword evidence="2 3" id="KW-0238">DNA-binding</keyword>
<name>A0ABY6BAT2_9GAMM</name>
<dbReference type="PANTHER" id="PTHR36842">
    <property type="entry name" value="PROTEIN TOLB HOMOLOG"/>
    <property type="match status" value="1"/>
</dbReference>
<keyword evidence="5" id="KW-0472">Membrane</keyword>
<protein>
    <submittedName>
        <fullName evidence="7">Winged helix-turn-helix domain-containing protein</fullName>
    </submittedName>
</protein>
<dbReference type="InterPro" id="IPR036388">
    <property type="entry name" value="WH-like_DNA-bd_sf"/>
</dbReference>
<dbReference type="RefSeq" id="WP_261694149.1">
    <property type="nucleotide sequence ID" value="NZ_CP104694.1"/>
</dbReference>
<accession>A0ABY6BAT2</accession>
<dbReference type="PROSITE" id="PS51755">
    <property type="entry name" value="OMPR_PHOB"/>
    <property type="match status" value="1"/>
</dbReference>
<dbReference type="InterPro" id="IPR001867">
    <property type="entry name" value="OmpR/PhoB-type_DNA-bd"/>
</dbReference>
<dbReference type="SUPFAM" id="SSF82171">
    <property type="entry name" value="DPP6 N-terminal domain-like"/>
    <property type="match status" value="1"/>
</dbReference>
<dbReference type="Gene3D" id="1.10.10.10">
    <property type="entry name" value="Winged helix-like DNA-binding domain superfamily/Winged helix DNA-binding domain"/>
    <property type="match status" value="1"/>
</dbReference>
<keyword evidence="5" id="KW-0812">Transmembrane</keyword>
<organism evidence="7 8">
    <name type="scientific">Tahibacter amnicola</name>
    <dbReference type="NCBI Taxonomy" id="2976241"/>
    <lineage>
        <taxon>Bacteria</taxon>
        <taxon>Pseudomonadati</taxon>
        <taxon>Pseudomonadota</taxon>
        <taxon>Gammaproteobacteria</taxon>
        <taxon>Lysobacterales</taxon>
        <taxon>Rhodanobacteraceae</taxon>
        <taxon>Tahibacter</taxon>
    </lineage>
</organism>
<evidence type="ECO:0000259" key="6">
    <source>
        <dbReference type="PROSITE" id="PS51755"/>
    </source>
</evidence>
<reference evidence="7" key="1">
    <citation type="submission" date="2022-09" db="EMBL/GenBank/DDBJ databases">
        <title>Tahibacter sp. nov., isolated from a fresh water.</title>
        <authorList>
            <person name="Baek J.H."/>
            <person name="Lee J.K."/>
            <person name="Kim J.M."/>
            <person name="Jeon C.O."/>
        </authorList>
    </citation>
    <scope>NUCLEOTIDE SEQUENCE</scope>
    <source>
        <strain evidence="7">W38</strain>
    </source>
</reference>
<dbReference type="Proteomes" id="UP001064632">
    <property type="component" value="Chromosome"/>
</dbReference>
<feature type="DNA-binding region" description="OmpR/PhoB-type" evidence="3">
    <location>
        <begin position="13"/>
        <end position="111"/>
    </location>
</feature>
<dbReference type="EMBL" id="CP104694">
    <property type="protein sequence ID" value="UXI67173.1"/>
    <property type="molecule type" value="Genomic_DNA"/>
</dbReference>
<evidence type="ECO:0000256" key="3">
    <source>
        <dbReference type="PROSITE-ProRule" id="PRU01091"/>
    </source>
</evidence>
<dbReference type="SUPFAM" id="SSF63829">
    <property type="entry name" value="Calcium-dependent phosphotriesterase"/>
    <property type="match status" value="1"/>
</dbReference>
<keyword evidence="8" id="KW-1185">Reference proteome</keyword>
<evidence type="ECO:0000256" key="1">
    <source>
        <dbReference type="ARBA" id="ARBA00009820"/>
    </source>
</evidence>
<dbReference type="Pfam" id="PF00486">
    <property type="entry name" value="Trans_reg_C"/>
    <property type="match status" value="1"/>
</dbReference>